<reference evidence="3 4" key="1">
    <citation type="journal article" date="2024" name="G3 (Bethesda)">
        <title>Genome assembly of Hibiscus sabdariffa L. provides insights into metabolisms of medicinal natural products.</title>
        <authorList>
            <person name="Kim T."/>
        </authorList>
    </citation>
    <scope>NUCLEOTIDE SEQUENCE [LARGE SCALE GENOMIC DNA]</scope>
    <source>
        <strain evidence="3">TK-2024</strain>
        <tissue evidence="3">Old leaves</tissue>
    </source>
</reference>
<feature type="region of interest" description="Disordered" evidence="1">
    <location>
        <begin position="46"/>
        <end position="67"/>
    </location>
</feature>
<name>A0ABR2RPP4_9ROSI</name>
<feature type="chain" id="PRO_5045438494" evidence="2">
    <location>
        <begin position="24"/>
        <end position="67"/>
    </location>
</feature>
<keyword evidence="4" id="KW-1185">Reference proteome</keyword>
<evidence type="ECO:0000313" key="4">
    <source>
        <dbReference type="Proteomes" id="UP001396334"/>
    </source>
</evidence>
<evidence type="ECO:0000313" key="3">
    <source>
        <dbReference type="EMBL" id="KAK9014819.1"/>
    </source>
</evidence>
<comment type="caution">
    <text evidence="3">The sequence shown here is derived from an EMBL/GenBank/DDBJ whole genome shotgun (WGS) entry which is preliminary data.</text>
</comment>
<sequence>MGLKNCVLLIWILLLLIASKGASRELWDTTTTKAVAHQAQALQTDGPNEYMTAGDQTVRPPMDNGLG</sequence>
<feature type="signal peptide" evidence="2">
    <location>
        <begin position="1"/>
        <end position="23"/>
    </location>
</feature>
<proteinExistence type="predicted"/>
<protein>
    <submittedName>
        <fullName evidence="3">Uncharacterized protein</fullName>
    </submittedName>
</protein>
<keyword evidence="2" id="KW-0732">Signal</keyword>
<gene>
    <name evidence="3" type="ORF">V6N11_005957</name>
</gene>
<evidence type="ECO:0000256" key="1">
    <source>
        <dbReference type="SAM" id="MobiDB-lite"/>
    </source>
</evidence>
<accession>A0ABR2RPP4</accession>
<organism evidence="3 4">
    <name type="scientific">Hibiscus sabdariffa</name>
    <name type="common">roselle</name>
    <dbReference type="NCBI Taxonomy" id="183260"/>
    <lineage>
        <taxon>Eukaryota</taxon>
        <taxon>Viridiplantae</taxon>
        <taxon>Streptophyta</taxon>
        <taxon>Embryophyta</taxon>
        <taxon>Tracheophyta</taxon>
        <taxon>Spermatophyta</taxon>
        <taxon>Magnoliopsida</taxon>
        <taxon>eudicotyledons</taxon>
        <taxon>Gunneridae</taxon>
        <taxon>Pentapetalae</taxon>
        <taxon>rosids</taxon>
        <taxon>malvids</taxon>
        <taxon>Malvales</taxon>
        <taxon>Malvaceae</taxon>
        <taxon>Malvoideae</taxon>
        <taxon>Hibiscus</taxon>
    </lineage>
</organism>
<dbReference type="EMBL" id="JBBPBN010000021">
    <property type="protein sequence ID" value="KAK9014819.1"/>
    <property type="molecule type" value="Genomic_DNA"/>
</dbReference>
<evidence type="ECO:0000256" key="2">
    <source>
        <dbReference type="SAM" id="SignalP"/>
    </source>
</evidence>
<dbReference type="Proteomes" id="UP001396334">
    <property type="component" value="Unassembled WGS sequence"/>
</dbReference>